<feature type="transmembrane region" description="Helical" evidence="2">
    <location>
        <begin position="249"/>
        <end position="266"/>
    </location>
</feature>
<dbReference type="OrthoDB" id="5223589at2759"/>
<feature type="region of interest" description="Disordered" evidence="1">
    <location>
        <begin position="1"/>
        <end position="25"/>
    </location>
</feature>
<evidence type="ECO:0008006" key="5">
    <source>
        <dbReference type="Google" id="ProtNLM"/>
    </source>
</evidence>
<keyword evidence="4" id="KW-1185">Reference proteome</keyword>
<dbReference type="Pfam" id="PF06912">
    <property type="entry name" value="DUF1275"/>
    <property type="match status" value="1"/>
</dbReference>
<evidence type="ECO:0000313" key="3">
    <source>
        <dbReference type="EMBL" id="KIW90466.1"/>
    </source>
</evidence>
<gene>
    <name evidence="3" type="ORF">Z519_09112</name>
</gene>
<dbReference type="PANTHER" id="PTHR37488:SF2">
    <property type="entry name" value="DUF1275 DOMAIN-CONTAINING PROTEIN"/>
    <property type="match status" value="1"/>
</dbReference>
<dbReference type="AlphaFoldDB" id="A0A0D2EKG1"/>
<dbReference type="EMBL" id="KN846993">
    <property type="protein sequence ID" value="KIW90466.1"/>
    <property type="molecule type" value="Genomic_DNA"/>
</dbReference>
<feature type="transmembrane region" description="Helical" evidence="2">
    <location>
        <begin position="108"/>
        <end position="129"/>
    </location>
</feature>
<evidence type="ECO:0000256" key="2">
    <source>
        <dbReference type="SAM" id="Phobius"/>
    </source>
</evidence>
<reference evidence="3" key="1">
    <citation type="submission" date="2015-01" db="EMBL/GenBank/DDBJ databases">
        <title>The Genome Sequence of Cladophialophora bantiana CBS 173.52.</title>
        <authorList>
            <consortium name="The Broad Institute Genomics Platform"/>
            <person name="Cuomo C."/>
            <person name="de Hoog S."/>
            <person name="Gorbushina A."/>
            <person name="Stielow B."/>
            <person name="Teixiera M."/>
            <person name="Abouelleil A."/>
            <person name="Chapman S.B."/>
            <person name="Priest M."/>
            <person name="Young S.K."/>
            <person name="Wortman J."/>
            <person name="Nusbaum C."/>
            <person name="Birren B."/>
        </authorList>
    </citation>
    <scope>NUCLEOTIDE SEQUENCE [LARGE SCALE GENOMIC DNA]</scope>
    <source>
        <strain evidence="3">CBS 173.52</strain>
    </source>
</reference>
<name>A0A0D2EKG1_CLAB1</name>
<feature type="transmembrane region" description="Helical" evidence="2">
    <location>
        <begin position="169"/>
        <end position="189"/>
    </location>
</feature>
<evidence type="ECO:0000313" key="4">
    <source>
        <dbReference type="Proteomes" id="UP000053789"/>
    </source>
</evidence>
<dbReference type="PANTHER" id="PTHR37488">
    <property type="entry name" value="DUF1275 DOMAIN-CONTAINING PROTEIN"/>
    <property type="match status" value="1"/>
</dbReference>
<proteinExistence type="predicted"/>
<keyword evidence="2" id="KW-0472">Membrane</keyword>
<organism evidence="3 4">
    <name type="scientific">Cladophialophora bantiana (strain ATCC 10958 / CBS 173.52 / CDC B-1940 / NIH 8579)</name>
    <name type="common">Xylohypha bantiana</name>
    <dbReference type="NCBI Taxonomy" id="1442370"/>
    <lineage>
        <taxon>Eukaryota</taxon>
        <taxon>Fungi</taxon>
        <taxon>Dikarya</taxon>
        <taxon>Ascomycota</taxon>
        <taxon>Pezizomycotina</taxon>
        <taxon>Eurotiomycetes</taxon>
        <taxon>Chaetothyriomycetidae</taxon>
        <taxon>Chaetothyriales</taxon>
        <taxon>Herpotrichiellaceae</taxon>
        <taxon>Cladophialophora</taxon>
    </lineage>
</organism>
<dbReference type="RefSeq" id="XP_016617135.1">
    <property type="nucleotide sequence ID" value="XM_016766837.1"/>
</dbReference>
<feature type="transmembrane region" description="Helical" evidence="2">
    <location>
        <begin position="135"/>
        <end position="157"/>
    </location>
</feature>
<accession>A0A0D2EKG1</accession>
<dbReference type="Proteomes" id="UP000053789">
    <property type="component" value="Unassembled WGS sequence"/>
</dbReference>
<protein>
    <recommendedName>
        <fullName evidence="5">DUF1275 domain protein</fullName>
    </recommendedName>
</protein>
<dbReference type="HOGENOM" id="CLU_061825_1_2_1"/>
<dbReference type="InterPro" id="IPR010699">
    <property type="entry name" value="DUF1275"/>
</dbReference>
<feature type="transmembrane region" description="Helical" evidence="2">
    <location>
        <begin position="225"/>
        <end position="243"/>
    </location>
</feature>
<evidence type="ECO:0000256" key="1">
    <source>
        <dbReference type="SAM" id="MobiDB-lite"/>
    </source>
</evidence>
<keyword evidence="2" id="KW-1133">Transmembrane helix</keyword>
<feature type="compositionally biased region" description="Polar residues" evidence="1">
    <location>
        <begin position="1"/>
        <end position="13"/>
    </location>
</feature>
<keyword evidence="2" id="KW-0812">Transmembrane</keyword>
<sequence length="278" mass="30001">MPSTNDDSSVSSATKEHDHPAQVDLTIKQSQEKTVAIRLKEHLTSHVRVNILAETELLILTFCTGMQDATTFPDYHCFASNQTGNTVMLAMAILLPDLTGKLFKTENIGVGLGFFLAAGWITGQLGHVVGPRSRIWIVFCNLIQSILVFMAAAIQYAYGIELEGTKTMVVIGLLAFAAGSQVVLSRALAITEISTAMATAAWVDLLIDPHLFAAKNRPRNRRVSFLAALVAGAFFGAGIYRGIGPATSVLFSAIGKLIVTLMFLFNKAEKAQESRSIV</sequence>
<dbReference type="GeneID" id="27702040"/>